<evidence type="ECO:0000313" key="3">
    <source>
        <dbReference type="Proteomes" id="UP000703269"/>
    </source>
</evidence>
<comment type="caution">
    <text evidence="2">The sequence shown here is derived from an EMBL/GenBank/DDBJ whole genome shotgun (WGS) entry which is preliminary data.</text>
</comment>
<dbReference type="InterPro" id="IPR016024">
    <property type="entry name" value="ARM-type_fold"/>
</dbReference>
<sequence>MPAQSAIHALRSELNIPEDELANDDASVVLQSLLVAASQAQDPEQALTRFGAIVKSSEALSGLDAFSAVPTLLPLPYASAFRLLHDIARECSAKELIVVAQEQVARIQSLQEDEDDDDDEIPKGEESLSGQTERLLQIYAQAIPRLKKGKRTSEEVLEPIFSQLTAFLSTSAPVYTPQEAQAVFWQLLGLVRAVAPWATEGQPGPATDLLYSFIKDSLAAFANQLDGDIAQRALAKQFPRLVMPAHAGASEPADDSDVVRDAWDVLHELGIDGARIASAPGLAALMLLAHSQTPQPPSALTTFLPALLASLQTATALSSSLALLLTTLTPLTHQIPPPALAPELALPLAHLLPPIASAHPSPQTRHAAFRALGALLAACAPPQRRALLRGLLAAPDMPAPMRAAGVGLVKDAVLAVLGAPGAAPDGSFVEQFAGVLWRVDGPEGRDGEGLEAFFEAGEPGRLVESLGLLYVILQRDAEDKLGVRSHDVLRSLREEFLAPLKARLEEWNTVDLGDAAEARMQLQILDMWVHRVLDGVQQVEQGL</sequence>
<dbReference type="EMBL" id="BPQB01000004">
    <property type="protein sequence ID" value="GJE86403.1"/>
    <property type="molecule type" value="Genomic_DNA"/>
</dbReference>
<feature type="compositionally biased region" description="Acidic residues" evidence="1">
    <location>
        <begin position="111"/>
        <end position="120"/>
    </location>
</feature>
<proteinExistence type="predicted"/>
<gene>
    <name evidence="2" type="ORF">PsYK624_024830</name>
</gene>
<dbReference type="SUPFAM" id="SSF48371">
    <property type="entry name" value="ARM repeat"/>
    <property type="match status" value="1"/>
</dbReference>
<dbReference type="OrthoDB" id="5396786at2759"/>
<evidence type="ECO:0000256" key="1">
    <source>
        <dbReference type="SAM" id="MobiDB-lite"/>
    </source>
</evidence>
<evidence type="ECO:0000313" key="2">
    <source>
        <dbReference type="EMBL" id="GJE86403.1"/>
    </source>
</evidence>
<reference evidence="2 3" key="1">
    <citation type="submission" date="2021-08" db="EMBL/GenBank/DDBJ databases">
        <title>Draft Genome Sequence of Phanerochaete sordida strain YK-624.</title>
        <authorList>
            <person name="Mori T."/>
            <person name="Dohra H."/>
            <person name="Suzuki T."/>
            <person name="Kawagishi H."/>
            <person name="Hirai H."/>
        </authorList>
    </citation>
    <scope>NUCLEOTIDE SEQUENCE [LARGE SCALE GENOMIC DNA]</scope>
    <source>
        <strain evidence="2 3">YK-624</strain>
    </source>
</reference>
<accession>A0A9P3FZZ8</accession>
<keyword evidence="3" id="KW-1185">Reference proteome</keyword>
<dbReference type="Proteomes" id="UP000703269">
    <property type="component" value="Unassembled WGS sequence"/>
</dbReference>
<dbReference type="AlphaFoldDB" id="A0A9P3FZZ8"/>
<feature type="region of interest" description="Disordered" evidence="1">
    <location>
        <begin position="110"/>
        <end position="129"/>
    </location>
</feature>
<organism evidence="2 3">
    <name type="scientific">Phanerochaete sordida</name>
    <dbReference type="NCBI Taxonomy" id="48140"/>
    <lineage>
        <taxon>Eukaryota</taxon>
        <taxon>Fungi</taxon>
        <taxon>Dikarya</taxon>
        <taxon>Basidiomycota</taxon>
        <taxon>Agaricomycotina</taxon>
        <taxon>Agaricomycetes</taxon>
        <taxon>Polyporales</taxon>
        <taxon>Phanerochaetaceae</taxon>
        <taxon>Phanerochaete</taxon>
    </lineage>
</organism>
<protein>
    <submittedName>
        <fullName evidence="2">Uncharacterized protein</fullName>
    </submittedName>
</protein>
<name>A0A9P3FZZ8_9APHY</name>